<dbReference type="SUPFAM" id="SSF51569">
    <property type="entry name" value="Aldolase"/>
    <property type="match status" value="1"/>
</dbReference>
<dbReference type="UniPathway" id="UPA00109">
    <property type="reaction ID" value="UER00183"/>
</dbReference>
<comment type="similarity">
    <text evidence="2">Belongs to the class I fructose-bisphosphate aldolase family.</text>
</comment>
<organism evidence="6 7">
    <name type="scientific">Heterorhabditis bacteriophora</name>
    <name type="common">Entomopathogenic nematode worm</name>
    <dbReference type="NCBI Taxonomy" id="37862"/>
    <lineage>
        <taxon>Eukaryota</taxon>
        <taxon>Metazoa</taxon>
        <taxon>Ecdysozoa</taxon>
        <taxon>Nematoda</taxon>
        <taxon>Chromadorea</taxon>
        <taxon>Rhabditida</taxon>
        <taxon>Rhabditina</taxon>
        <taxon>Rhabditomorpha</taxon>
        <taxon>Strongyloidea</taxon>
        <taxon>Heterorhabditidae</taxon>
        <taxon>Heterorhabditis</taxon>
    </lineage>
</organism>
<evidence type="ECO:0000313" key="6">
    <source>
        <dbReference type="Proteomes" id="UP000095283"/>
    </source>
</evidence>
<dbReference type="WBParaSite" id="Hba_13336">
    <property type="protein sequence ID" value="Hba_13336"/>
    <property type="gene ID" value="Hba_13336"/>
</dbReference>
<dbReference type="InterPro" id="IPR013785">
    <property type="entry name" value="Aldolase_TIM"/>
</dbReference>
<keyword evidence="5" id="KW-0456">Lyase</keyword>
<evidence type="ECO:0000313" key="7">
    <source>
        <dbReference type="WBParaSite" id="Hba_13336"/>
    </source>
</evidence>
<dbReference type="AlphaFoldDB" id="A0A1I7X7D4"/>
<dbReference type="EC" id="4.1.2.13" evidence="3"/>
<evidence type="ECO:0000256" key="2">
    <source>
        <dbReference type="ARBA" id="ARBA00010387"/>
    </source>
</evidence>
<sequence>MRAHHSHCFSAFLTSHSLTNQSNGSNYPQAVCKAAMAEVGGSYKDFLTQVNELRSIAQKIVADGKGILAADESTGTIGKRLSAISLENNESNRQKYRQLLFTTPNLGQHISGVILYEETYHQSTDSGERFVDLLVKQGIVPGIKLDLGVVPLAGTLGEGTTQGLDKLAERAAGFKRGGCGFAKWRCTDCHLRKKIDYGTVVYEIHNNHFFYMI</sequence>
<dbReference type="GO" id="GO:0006096">
    <property type="term" value="P:glycolytic process"/>
    <property type="evidence" value="ECO:0007669"/>
    <property type="project" value="UniProtKB-UniPathway"/>
</dbReference>
<evidence type="ECO:0000256" key="1">
    <source>
        <dbReference type="ARBA" id="ARBA00004714"/>
    </source>
</evidence>
<keyword evidence="4" id="KW-0324">Glycolysis</keyword>
<dbReference type="Pfam" id="PF00274">
    <property type="entry name" value="Glycolytic"/>
    <property type="match status" value="1"/>
</dbReference>
<evidence type="ECO:0000256" key="3">
    <source>
        <dbReference type="ARBA" id="ARBA00013068"/>
    </source>
</evidence>
<reference evidence="7" key="1">
    <citation type="submission" date="2016-11" db="UniProtKB">
        <authorList>
            <consortium name="WormBaseParasite"/>
        </authorList>
    </citation>
    <scope>IDENTIFICATION</scope>
</reference>
<name>A0A1I7X7D4_HETBA</name>
<keyword evidence="6" id="KW-1185">Reference proteome</keyword>
<dbReference type="Proteomes" id="UP000095283">
    <property type="component" value="Unplaced"/>
</dbReference>
<comment type="pathway">
    <text evidence="1">Carbohydrate degradation; glycolysis; D-glyceraldehyde 3-phosphate and glycerone phosphate from D-glucose: step 4/4.</text>
</comment>
<dbReference type="InterPro" id="IPR000741">
    <property type="entry name" value="FBA_I"/>
</dbReference>
<accession>A0A1I7X7D4</accession>
<proteinExistence type="inferred from homology"/>
<evidence type="ECO:0000256" key="5">
    <source>
        <dbReference type="ARBA" id="ARBA00023239"/>
    </source>
</evidence>
<dbReference type="Gene3D" id="3.20.20.70">
    <property type="entry name" value="Aldolase class I"/>
    <property type="match status" value="1"/>
</dbReference>
<protein>
    <recommendedName>
        <fullName evidence="3">fructose-bisphosphate aldolase</fullName>
        <ecNumber evidence="3">4.1.2.13</ecNumber>
    </recommendedName>
</protein>
<evidence type="ECO:0000256" key="4">
    <source>
        <dbReference type="ARBA" id="ARBA00023152"/>
    </source>
</evidence>
<dbReference type="PANTHER" id="PTHR11627">
    <property type="entry name" value="FRUCTOSE-BISPHOSPHATE ALDOLASE"/>
    <property type="match status" value="1"/>
</dbReference>
<dbReference type="GO" id="GO:0004332">
    <property type="term" value="F:fructose-bisphosphate aldolase activity"/>
    <property type="evidence" value="ECO:0007669"/>
    <property type="project" value="UniProtKB-EC"/>
</dbReference>